<dbReference type="SUPFAM" id="SSF46774">
    <property type="entry name" value="ARID-like"/>
    <property type="match status" value="1"/>
</dbReference>
<evidence type="ECO:0000259" key="1">
    <source>
        <dbReference type="PROSITE" id="PS51011"/>
    </source>
</evidence>
<keyword evidence="3" id="KW-1185">Reference proteome</keyword>
<feature type="domain" description="ARID" evidence="1">
    <location>
        <begin position="77"/>
        <end position="168"/>
    </location>
</feature>
<dbReference type="Gene3D" id="1.10.150.60">
    <property type="entry name" value="ARID DNA-binding domain"/>
    <property type="match status" value="1"/>
</dbReference>
<dbReference type="SMART" id="SM01014">
    <property type="entry name" value="ARID"/>
    <property type="match status" value="1"/>
</dbReference>
<dbReference type="Proteomes" id="UP000824469">
    <property type="component" value="Unassembled WGS sequence"/>
</dbReference>
<dbReference type="EMBL" id="JAHRHJ020000344">
    <property type="protein sequence ID" value="KAH9294152.1"/>
    <property type="molecule type" value="Genomic_DNA"/>
</dbReference>
<dbReference type="SMART" id="SM00501">
    <property type="entry name" value="BRIGHT"/>
    <property type="match status" value="1"/>
</dbReference>
<gene>
    <name evidence="2" type="ORF">KI387_040643</name>
</gene>
<evidence type="ECO:0000313" key="2">
    <source>
        <dbReference type="EMBL" id="KAH9294152.1"/>
    </source>
</evidence>
<evidence type="ECO:0000313" key="3">
    <source>
        <dbReference type="Proteomes" id="UP000824469"/>
    </source>
</evidence>
<dbReference type="PROSITE" id="PS51011">
    <property type="entry name" value="ARID"/>
    <property type="match status" value="1"/>
</dbReference>
<dbReference type="OMA" id="SENQQHM"/>
<dbReference type="GO" id="GO:0003677">
    <property type="term" value="F:DNA binding"/>
    <property type="evidence" value="ECO:0007669"/>
    <property type="project" value="InterPro"/>
</dbReference>
<dbReference type="InterPro" id="IPR036431">
    <property type="entry name" value="ARID_dom_sf"/>
</dbReference>
<sequence length="228" mass="25306">MCLYPEVRAAIAPNVHSVTKQMHLISPSVQLRGTFASSPGNVQISENQQHMQTSAIHESLIAQHAYPSPLASHGEVVADKDLFLNTLNKFHAALGTKLSIPRIGGKDLDLHTLYKEVTARGGLEMVIKDRKWKEITLVFNFPPTTTSASFVLRKYYFYLLHQYEQVYFFQRKGPVVTSPVPLPALSPVNHSLSEPECIHSPSEGPEVNLKKQKMDSAQALGGHLACNH</sequence>
<dbReference type="CDD" id="cd16872">
    <property type="entry name" value="ARID_HMGB9-like"/>
    <property type="match status" value="1"/>
</dbReference>
<dbReference type="AlphaFoldDB" id="A0AA38C5M8"/>
<dbReference type="InterPro" id="IPR001606">
    <property type="entry name" value="ARID_dom"/>
</dbReference>
<accession>A0AA38C5M8</accession>
<dbReference type="Pfam" id="PF01388">
    <property type="entry name" value="ARID"/>
    <property type="match status" value="1"/>
</dbReference>
<name>A0AA38C5M8_TAXCH</name>
<dbReference type="PANTHER" id="PTHR46691">
    <property type="entry name" value="HIGH MOBILITY GROUP B PROTEIN 9"/>
    <property type="match status" value="1"/>
</dbReference>
<comment type="caution">
    <text evidence="2">The sequence shown here is derived from an EMBL/GenBank/DDBJ whole genome shotgun (WGS) entry which is preliminary data.</text>
</comment>
<reference evidence="2 3" key="1">
    <citation type="journal article" date="2021" name="Nat. Plants">
        <title>The Taxus genome provides insights into paclitaxel biosynthesis.</title>
        <authorList>
            <person name="Xiong X."/>
            <person name="Gou J."/>
            <person name="Liao Q."/>
            <person name="Li Y."/>
            <person name="Zhou Q."/>
            <person name="Bi G."/>
            <person name="Li C."/>
            <person name="Du R."/>
            <person name="Wang X."/>
            <person name="Sun T."/>
            <person name="Guo L."/>
            <person name="Liang H."/>
            <person name="Lu P."/>
            <person name="Wu Y."/>
            <person name="Zhang Z."/>
            <person name="Ro D.K."/>
            <person name="Shang Y."/>
            <person name="Huang S."/>
            <person name="Yan J."/>
        </authorList>
    </citation>
    <scope>NUCLEOTIDE SEQUENCE [LARGE SCALE GENOMIC DNA]</scope>
    <source>
        <strain evidence="2">Ta-2019</strain>
    </source>
</reference>
<protein>
    <recommendedName>
        <fullName evidence="1">ARID domain-containing protein</fullName>
    </recommendedName>
</protein>
<organism evidence="2 3">
    <name type="scientific">Taxus chinensis</name>
    <name type="common">Chinese yew</name>
    <name type="synonym">Taxus wallichiana var. chinensis</name>
    <dbReference type="NCBI Taxonomy" id="29808"/>
    <lineage>
        <taxon>Eukaryota</taxon>
        <taxon>Viridiplantae</taxon>
        <taxon>Streptophyta</taxon>
        <taxon>Embryophyta</taxon>
        <taxon>Tracheophyta</taxon>
        <taxon>Spermatophyta</taxon>
        <taxon>Pinopsida</taxon>
        <taxon>Pinidae</taxon>
        <taxon>Conifers II</taxon>
        <taxon>Cupressales</taxon>
        <taxon>Taxaceae</taxon>
        <taxon>Taxus</taxon>
    </lineage>
</organism>
<proteinExistence type="predicted"/>
<dbReference type="PANTHER" id="PTHR46691:SF1">
    <property type="entry name" value="AT-RICH INTERACTIVE DOMAIN-CONTAINING PROTEIN 2"/>
    <property type="match status" value="1"/>
</dbReference>
<dbReference type="InterPro" id="IPR045303">
    <property type="entry name" value="ARID_HMGB9-like"/>
</dbReference>